<evidence type="ECO:0000313" key="5">
    <source>
        <dbReference type="EMBL" id="BBO80986.1"/>
    </source>
</evidence>
<dbReference type="EMBL" id="AP021876">
    <property type="protein sequence ID" value="BBO80986.1"/>
    <property type="molecule type" value="Genomic_DNA"/>
</dbReference>
<keyword evidence="3" id="KW-0249">Electron transport</keyword>
<dbReference type="Pfam" id="PF01012">
    <property type="entry name" value="ETF"/>
    <property type="match status" value="1"/>
</dbReference>
<dbReference type="GO" id="GO:0009055">
    <property type="term" value="F:electron transfer activity"/>
    <property type="evidence" value="ECO:0007669"/>
    <property type="project" value="InterPro"/>
</dbReference>
<dbReference type="InterPro" id="IPR014730">
    <property type="entry name" value="ETF_a/b_N"/>
</dbReference>
<name>A0A5K7ZJ09_9BACT</name>
<dbReference type="Gene3D" id="3.40.50.620">
    <property type="entry name" value="HUPs"/>
    <property type="match status" value="1"/>
</dbReference>
<feature type="domain" description="Electron transfer flavoprotein alpha/beta-subunit N-terminal" evidence="4">
    <location>
        <begin position="25"/>
        <end position="211"/>
    </location>
</feature>
<protein>
    <submittedName>
        <fullName evidence="5">Electron transfer flavoprotein subunit beta</fullName>
    </submittedName>
</protein>
<dbReference type="PANTHER" id="PTHR21294">
    <property type="entry name" value="ELECTRON TRANSFER FLAVOPROTEIN BETA-SUBUNIT"/>
    <property type="match status" value="1"/>
</dbReference>
<sequence>MHIAVLVKVVPDYEVPAGDFELVDDRAHPRYTRMIGLYDENALETGVQLKEEYQATLSVISYGSSQDIAILRKAVAMGGDSLTLVEGDADDPYVIAANLKTAIENLGDVDLVLAGQQSADMDRGVVPGILAEMLGVTFLPKIAQISKDGDGWRVRQIPENGSRELSFSGKGVLSITSIPENVPRIPAVRAIFAAKKKPVNKLACTEVAAVNFRALSVDIPQMETVCEFLPMDDAGETARTLLTKLRAGRYL</sequence>
<dbReference type="PANTHER" id="PTHR21294:SF8">
    <property type="entry name" value="ELECTRON TRANSFER FLAVOPROTEIN SUBUNIT BETA"/>
    <property type="match status" value="1"/>
</dbReference>
<organism evidence="5 6">
    <name type="scientific">Desulfosarcina ovata subsp. sediminis</name>
    <dbReference type="NCBI Taxonomy" id="885957"/>
    <lineage>
        <taxon>Bacteria</taxon>
        <taxon>Pseudomonadati</taxon>
        <taxon>Thermodesulfobacteriota</taxon>
        <taxon>Desulfobacteria</taxon>
        <taxon>Desulfobacterales</taxon>
        <taxon>Desulfosarcinaceae</taxon>
        <taxon>Desulfosarcina</taxon>
    </lineage>
</organism>
<dbReference type="KEGG" id="dov:DSCO28_15520"/>
<gene>
    <name evidence="5" type="primary">fixA_3</name>
    <name evidence="5" type="ORF">DSCO28_15520</name>
</gene>
<dbReference type="Proteomes" id="UP000425960">
    <property type="component" value="Chromosome"/>
</dbReference>
<proteinExistence type="inferred from homology"/>
<dbReference type="GO" id="GO:0005829">
    <property type="term" value="C:cytosol"/>
    <property type="evidence" value="ECO:0007669"/>
    <property type="project" value="TreeGrafter"/>
</dbReference>
<dbReference type="InterPro" id="IPR014729">
    <property type="entry name" value="Rossmann-like_a/b/a_fold"/>
</dbReference>
<reference evidence="5 6" key="1">
    <citation type="submission" date="2019-11" db="EMBL/GenBank/DDBJ databases">
        <title>Comparative genomics of hydrocarbon-degrading Desulfosarcina strains.</title>
        <authorList>
            <person name="Watanabe M."/>
            <person name="Kojima H."/>
            <person name="Fukui M."/>
        </authorList>
    </citation>
    <scope>NUCLEOTIDE SEQUENCE [LARGE SCALE GENOMIC DNA]</scope>
    <source>
        <strain evidence="5 6">28bB2T</strain>
    </source>
</reference>
<keyword evidence="2" id="KW-0813">Transport</keyword>
<dbReference type="RefSeq" id="WP_155321796.1">
    <property type="nucleotide sequence ID" value="NZ_AP021876.1"/>
</dbReference>
<evidence type="ECO:0000256" key="2">
    <source>
        <dbReference type="ARBA" id="ARBA00022448"/>
    </source>
</evidence>
<dbReference type="SMART" id="SM00893">
    <property type="entry name" value="ETF"/>
    <property type="match status" value="1"/>
</dbReference>
<dbReference type="AlphaFoldDB" id="A0A5K7ZJ09"/>
<dbReference type="InterPro" id="IPR012255">
    <property type="entry name" value="ETF_b"/>
</dbReference>
<evidence type="ECO:0000259" key="4">
    <source>
        <dbReference type="SMART" id="SM00893"/>
    </source>
</evidence>
<evidence type="ECO:0000313" key="6">
    <source>
        <dbReference type="Proteomes" id="UP000425960"/>
    </source>
</evidence>
<comment type="similarity">
    <text evidence="1">Belongs to the ETF beta-subunit/FixA family.</text>
</comment>
<dbReference type="SUPFAM" id="SSF52402">
    <property type="entry name" value="Adenine nucleotide alpha hydrolases-like"/>
    <property type="match status" value="1"/>
</dbReference>
<evidence type="ECO:0000256" key="3">
    <source>
        <dbReference type="ARBA" id="ARBA00022982"/>
    </source>
</evidence>
<accession>A0A5K7ZJ09</accession>
<evidence type="ECO:0000256" key="1">
    <source>
        <dbReference type="ARBA" id="ARBA00007557"/>
    </source>
</evidence>